<dbReference type="PANTHER" id="PTHR22803">
    <property type="entry name" value="MANNOSE, PHOSPHOLIPASE, LECTIN RECEPTOR RELATED"/>
    <property type="match status" value="1"/>
</dbReference>
<dbReference type="InterPro" id="IPR050111">
    <property type="entry name" value="C-type_lectin/snaclec_domain"/>
</dbReference>
<organism evidence="2 3">
    <name type="scientific">Stichopus japonicus</name>
    <name type="common">Sea cucumber</name>
    <dbReference type="NCBI Taxonomy" id="307972"/>
    <lineage>
        <taxon>Eukaryota</taxon>
        <taxon>Metazoa</taxon>
        <taxon>Echinodermata</taxon>
        <taxon>Eleutherozoa</taxon>
        <taxon>Echinozoa</taxon>
        <taxon>Holothuroidea</taxon>
        <taxon>Aspidochirotacea</taxon>
        <taxon>Aspidochirotida</taxon>
        <taxon>Stichopodidae</taxon>
        <taxon>Apostichopus</taxon>
    </lineage>
</organism>
<dbReference type="Gene3D" id="3.10.100.10">
    <property type="entry name" value="Mannose-Binding Protein A, subunit A"/>
    <property type="match status" value="1"/>
</dbReference>
<comment type="caution">
    <text evidence="2">The sequence shown here is derived from an EMBL/GenBank/DDBJ whole genome shotgun (WGS) entry which is preliminary data.</text>
</comment>
<dbReference type="Proteomes" id="UP000230750">
    <property type="component" value="Unassembled WGS sequence"/>
</dbReference>
<gene>
    <name evidence="2" type="ORF">BSL78_05317</name>
</gene>
<accession>A0A2G8LC13</accession>
<evidence type="ECO:0000313" key="3">
    <source>
        <dbReference type="Proteomes" id="UP000230750"/>
    </source>
</evidence>
<reference evidence="2 3" key="1">
    <citation type="journal article" date="2017" name="PLoS Biol.">
        <title>The sea cucumber genome provides insights into morphological evolution and visceral regeneration.</title>
        <authorList>
            <person name="Zhang X."/>
            <person name="Sun L."/>
            <person name="Yuan J."/>
            <person name="Sun Y."/>
            <person name="Gao Y."/>
            <person name="Zhang L."/>
            <person name="Li S."/>
            <person name="Dai H."/>
            <person name="Hamel J.F."/>
            <person name="Liu C."/>
            <person name="Yu Y."/>
            <person name="Liu S."/>
            <person name="Lin W."/>
            <person name="Guo K."/>
            <person name="Jin S."/>
            <person name="Xu P."/>
            <person name="Storey K.B."/>
            <person name="Huan P."/>
            <person name="Zhang T."/>
            <person name="Zhou Y."/>
            <person name="Zhang J."/>
            <person name="Lin C."/>
            <person name="Li X."/>
            <person name="Xing L."/>
            <person name="Huo D."/>
            <person name="Sun M."/>
            <person name="Wang L."/>
            <person name="Mercier A."/>
            <person name="Li F."/>
            <person name="Yang H."/>
            <person name="Xiang J."/>
        </authorList>
    </citation>
    <scope>NUCLEOTIDE SEQUENCE [LARGE SCALE GENOMIC DNA]</scope>
    <source>
        <strain evidence="2">Shaxun</strain>
        <tissue evidence="2">Muscle</tissue>
    </source>
</reference>
<evidence type="ECO:0000259" key="1">
    <source>
        <dbReference type="PROSITE" id="PS50041"/>
    </source>
</evidence>
<dbReference type="AlphaFoldDB" id="A0A2G8LC13"/>
<keyword evidence="3" id="KW-1185">Reference proteome</keyword>
<dbReference type="Pfam" id="PF00059">
    <property type="entry name" value="Lectin_C"/>
    <property type="match status" value="1"/>
</dbReference>
<dbReference type="OrthoDB" id="441660at2759"/>
<proteinExistence type="predicted"/>
<sequence length="141" mass="15726">MYDRLTAEPADVATMRDTCEDVGPIKFGDSGAFIGLAYLADIQSMEENDFVSEMVAGGSRAWIGAEKDVSSFYWIRDSESDKVEVSFTNWKFNEPNDKDGSEDCVEINRGPPGKWNDLLCSRKLPGVCKYNITAYTASRKD</sequence>
<dbReference type="PROSITE" id="PS50041">
    <property type="entry name" value="C_TYPE_LECTIN_2"/>
    <property type="match status" value="1"/>
</dbReference>
<protein>
    <recommendedName>
        <fullName evidence="1">C-type lectin domain-containing protein</fullName>
    </recommendedName>
</protein>
<evidence type="ECO:0000313" key="2">
    <source>
        <dbReference type="EMBL" id="PIK57791.1"/>
    </source>
</evidence>
<dbReference type="InterPro" id="IPR001304">
    <property type="entry name" value="C-type_lectin-like"/>
</dbReference>
<dbReference type="SUPFAM" id="SSF56436">
    <property type="entry name" value="C-type lectin-like"/>
    <property type="match status" value="1"/>
</dbReference>
<dbReference type="InterPro" id="IPR016187">
    <property type="entry name" value="CTDL_fold"/>
</dbReference>
<dbReference type="CDD" id="cd00037">
    <property type="entry name" value="CLECT"/>
    <property type="match status" value="1"/>
</dbReference>
<dbReference type="InterPro" id="IPR016186">
    <property type="entry name" value="C-type_lectin-like/link_sf"/>
</dbReference>
<feature type="domain" description="C-type lectin" evidence="1">
    <location>
        <begin position="39"/>
        <end position="129"/>
    </location>
</feature>
<dbReference type="SMART" id="SM00034">
    <property type="entry name" value="CLECT"/>
    <property type="match status" value="1"/>
</dbReference>
<dbReference type="EMBL" id="MRZV01000132">
    <property type="protein sequence ID" value="PIK57791.1"/>
    <property type="molecule type" value="Genomic_DNA"/>
</dbReference>
<name>A0A2G8LC13_STIJA</name>